<name>A0A5C3KNQ9_COPMA</name>
<feature type="region of interest" description="Disordered" evidence="1">
    <location>
        <begin position="1"/>
        <end position="27"/>
    </location>
</feature>
<sequence length="292" mass="31199">MSAKHTPSSNHDLGNQPSMQTPPQTPKPILKRLFFRLNATFRRKNDRSAIGTLISRSTQIGCLLADPRAIEGESGPTGVSFGRKVLQAATNVADIGASIADAIPGGTPVKGALDAVCKVLKVVELNLQNKEDVEELRSKIDELVDLLSESTIPVGDATYGAGYGYRLLAKPMWIYSTRLPTQATIESRVSLNQPAARMDRTAVDAQQCTRTMPPRKLTKPSLLVTADVSSSSQCPPTRRKLVIGPGNPSSARHGLLSPRCSTKQGGRSLFAREVIAPSSGNLGAYVVVTSGR</sequence>
<evidence type="ECO:0000313" key="3">
    <source>
        <dbReference type="Proteomes" id="UP000307440"/>
    </source>
</evidence>
<dbReference type="Proteomes" id="UP000307440">
    <property type="component" value="Unassembled WGS sequence"/>
</dbReference>
<gene>
    <name evidence="2" type="ORF">FA15DRAFT_51260</name>
</gene>
<organism evidence="2 3">
    <name type="scientific">Coprinopsis marcescibilis</name>
    <name type="common">Agaric fungus</name>
    <name type="synonym">Psathyrella marcescibilis</name>
    <dbReference type="NCBI Taxonomy" id="230819"/>
    <lineage>
        <taxon>Eukaryota</taxon>
        <taxon>Fungi</taxon>
        <taxon>Dikarya</taxon>
        <taxon>Basidiomycota</taxon>
        <taxon>Agaricomycotina</taxon>
        <taxon>Agaricomycetes</taxon>
        <taxon>Agaricomycetidae</taxon>
        <taxon>Agaricales</taxon>
        <taxon>Agaricineae</taxon>
        <taxon>Psathyrellaceae</taxon>
        <taxon>Coprinopsis</taxon>
    </lineage>
</organism>
<accession>A0A5C3KNQ9</accession>
<proteinExistence type="predicted"/>
<evidence type="ECO:0000256" key="1">
    <source>
        <dbReference type="SAM" id="MobiDB-lite"/>
    </source>
</evidence>
<reference evidence="2 3" key="1">
    <citation type="journal article" date="2019" name="Nat. Ecol. Evol.">
        <title>Megaphylogeny resolves global patterns of mushroom evolution.</title>
        <authorList>
            <person name="Varga T."/>
            <person name="Krizsan K."/>
            <person name="Foldi C."/>
            <person name="Dima B."/>
            <person name="Sanchez-Garcia M."/>
            <person name="Sanchez-Ramirez S."/>
            <person name="Szollosi G.J."/>
            <person name="Szarkandi J.G."/>
            <person name="Papp V."/>
            <person name="Albert L."/>
            <person name="Andreopoulos W."/>
            <person name="Angelini C."/>
            <person name="Antonin V."/>
            <person name="Barry K.W."/>
            <person name="Bougher N.L."/>
            <person name="Buchanan P."/>
            <person name="Buyck B."/>
            <person name="Bense V."/>
            <person name="Catcheside P."/>
            <person name="Chovatia M."/>
            <person name="Cooper J."/>
            <person name="Damon W."/>
            <person name="Desjardin D."/>
            <person name="Finy P."/>
            <person name="Geml J."/>
            <person name="Haridas S."/>
            <person name="Hughes K."/>
            <person name="Justo A."/>
            <person name="Karasinski D."/>
            <person name="Kautmanova I."/>
            <person name="Kiss B."/>
            <person name="Kocsube S."/>
            <person name="Kotiranta H."/>
            <person name="LaButti K.M."/>
            <person name="Lechner B.E."/>
            <person name="Liimatainen K."/>
            <person name="Lipzen A."/>
            <person name="Lukacs Z."/>
            <person name="Mihaltcheva S."/>
            <person name="Morgado L.N."/>
            <person name="Niskanen T."/>
            <person name="Noordeloos M.E."/>
            <person name="Ohm R.A."/>
            <person name="Ortiz-Santana B."/>
            <person name="Ovrebo C."/>
            <person name="Racz N."/>
            <person name="Riley R."/>
            <person name="Savchenko A."/>
            <person name="Shiryaev A."/>
            <person name="Soop K."/>
            <person name="Spirin V."/>
            <person name="Szebenyi C."/>
            <person name="Tomsovsky M."/>
            <person name="Tulloss R.E."/>
            <person name="Uehling J."/>
            <person name="Grigoriev I.V."/>
            <person name="Vagvolgyi C."/>
            <person name="Papp T."/>
            <person name="Martin F.M."/>
            <person name="Miettinen O."/>
            <person name="Hibbett D.S."/>
            <person name="Nagy L.G."/>
        </authorList>
    </citation>
    <scope>NUCLEOTIDE SEQUENCE [LARGE SCALE GENOMIC DNA]</scope>
    <source>
        <strain evidence="2 3">CBS 121175</strain>
    </source>
</reference>
<dbReference type="EMBL" id="ML210250">
    <property type="protein sequence ID" value="TFK22080.1"/>
    <property type="molecule type" value="Genomic_DNA"/>
</dbReference>
<dbReference type="AlphaFoldDB" id="A0A5C3KNQ9"/>
<keyword evidence="3" id="KW-1185">Reference proteome</keyword>
<feature type="compositionally biased region" description="Polar residues" evidence="1">
    <location>
        <begin position="1"/>
        <end position="22"/>
    </location>
</feature>
<protein>
    <submittedName>
        <fullName evidence="2">Uncharacterized protein</fullName>
    </submittedName>
</protein>
<evidence type="ECO:0000313" key="2">
    <source>
        <dbReference type="EMBL" id="TFK22080.1"/>
    </source>
</evidence>